<sequence length="507" mass="57826">MDFWPHIQTLQHSHNTAARLHALEQIQAQGYTSLIYHLLKVLQLSHNVPVRTVICDAIIYLFRQNTAPRPLYQTLNDCEISVSDIDFFEVTFDRSRLTYLLMICSLNCNGYVREKAVRKLGEMVNDEALPFLLHRLADWAKPVRQAAETAVIAYLHPGRAKAFIMCLPALEELQQVERADLTGIRSIILDYLTGRARSVSVDLFRRLPVKHRLLLARHLAESNAHRNELLMFMADRCPLVRQVAVTHMALLLPEDISGLLKDKSPHIRLAVLRKLHQQDPGFSLIPFVADPAAGVREFARYYLAGADIDFVAIYLDGLQQQQQLVGSLSGMAEMNARHHAGRITPFLQHNILRVAKAAFSALKKLNDSLCYDYCIEHMDHPAPGMRRTILDHLANGANDKVLQLAREHYLNGTAELKLSMLRFFSRIGGWKVAADLMLGTIDSDRRIRDYSMSALQQWRHKATALYATLPAADRERTLSILRFATELHDQHPYFPNNPLQGLDFYFR</sequence>
<gene>
    <name evidence="1" type="ORF">HGH92_25665</name>
</gene>
<dbReference type="Gene3D" id="1.25.10.10">
    <property type="entry name" value="Leucine-rich Repeat Variant"/>
    <property type="match status" value="2"/>
</dbReference>
<reference evidence="1 2" key="1">
    <citation type="submission" date="2020-04" db="EMBL/GenBank/DDBJ databases">
        <authorList>
            <person name="Yin C."/>
        </authorList>
    </citation>
    <scope>NUCLEOTIDE SEQUENCE [LARGE SCALE GENOMIC DNA]</scope>
    <source>
        <strain evidence="1 2">Ae27</strain>
    </source>
</reference>
<dbReference type="SUPFAM" id="SSF48371">
    <property type="entry name" value="ARM repeat"/>
    <property type="match status" value="1"/>
</dbReference>
<dbReference type="InterPro" id="IPR016024">
    <property type="entry name" value="ARM-type_fold"/>
</dbReference>
<comment type="caution">
    <text evidence="1">The sequence shown here is derived from an EMBL/GenBank/DDBJ whole genome shotgun (WGS) entry which is preliminary data.</text>
</comment>
<organism evidence="1 2">
    <name type="scientific">Chitinophaga varians</name>
    <dbReference type="NCBI Taxonomy" id="2202339"/>
    <lineage>
        <taxon>Bacteria</taxon>
        <taxon>Pseudomonadati</taxon>
        <taxon>Bacteroidota</taxon>
        <taxon>Chitinophagia</taxon>
        <taxon>Chitinophagales</taxon>
        <taxon>Chitinophagaceae</taxon>
        <taxon>Chitinophaga</taxon>
    </lineage>
</organism>
<dbReference type="EMBL" id="JABAIA010000003">
    <property type="protein sequence ID" value="NLR67718.1"/>
    <property type="molecule type" value="Genomic_DNA"/>
</dbReference>
<accession>A0A847S3N7</accession>
<protein>
    <recommendedName>
        <fullName evidence="3">HEAT repeat domain-containing protein</fullName>
    </recommendedName>
</protein>
<keyword evidence="2" id="KW-1185">Reference proteome</keyword>
<evidence type="ECO:0008006" key="3">
    <source>
        <dbReference type="Google" id="ProtNLM"/>
    </source>
</evidence>
<evidence type="ECO:0000313" key="2">
    <source>
        <dbReference type="Proteomes" id="UP000570474"/>
    </source>
</evidence>
<evidence type="ECO:0000313" key="1">
    <source>
        <dbReference type="EMBL" id="NLR67718.1"/>
    </source>
</evidence>
<dbReference type="AlphaFoldDB" id="A0A847S3N7"/>
<proteinExistence type="predicted"/>
<dbReference type="Proteomes" id="UP000570474">
    <property type="component" value="Unassembled WGS sequence"/>
</dbReference>
<name>A0A847S3N7_9BACT</name>
<dbReference type="InterPro" id="IPR011989">
    <property type="entry name" value="ARM-like"/>
</dbReference>
<dbReference type="RefSeq" id="WP_168873663.1">
    <property type="nucleotide sequence ID" value="NZ_JABAIA010000003.1"/>
</dbReference>